<dbReference type="OrthoDB" id="6229420at2759"/>
<dbReference type="GO" id="GO:0071914">
    <property type="term" value="C:prominosome"/>
    <property type="evidence" value="ECO:0007669"/>
    <property type="project" value="TreeGrafter"/>
</dbReference>
<dbReference type="RefSeq" id="XP_006872553.1">
    <property type="nucleotide sequence ID" value="XM_006872491.1"/>
</dbReference>
<feature type="transmembrane region" description="Helical" evidence="8">
    <location>
        <begin position="157"/>
        <end position="179"/>
    </location>
</feature>
<protein>
    <submittedName>
        <fullName evidence="11">Prominin-1</fullName>
    </submittedName>
</protein>
<dbReference type="Proteomes" id="UP000504623">
    <property type="component" value="Unplaced"/>
</dbReference>
<evidence type="ECO:0000256" key="5">
    <source>
        <dbReference type="ARBA" id="ARBA00023136"/>
    </source>
</evidence>
<evidence type="ECO:0000256" key="6">
    <source>
        <dbReference type="ARBA" id="ARBA00023180"/>
    </source>
</evidence>
<comment type="similarity">
    <text evidence="2">Belongs to the prominin family.</text>
</comment>
<evidence type="ECO:0000313" key="11">
    <source>
        <dbReference type="RefSeq" id="XP_006872553.1"/>
    </source>
</evidence>
<keyword evidence="4 8" id="KW-1133">Transmembrane helix</keyword>
<evidence type="ECO:0000256" key="2">
    <source>
        <dbReference type="ARBA" id="ARBA00006058"/>
    </source>
</evidence>
<feature type="chain" id="PRO_5039094754" evidence="9">
    <location>
        <begin position="21"/>
        <end position="814"/>
    </location>
</feature>
<comment type="subcellular location">
    <subcellularLocation>
        <location evidence="1">Cell projection</location>
        <location evidence="1">Microvillus membrane</location>
        <topology evidence="1">Multi-pass membrane protein</topology>
    </subcellularLocation>
</comment>
<dbReference type="Pfam" id="PF05478">
    <property type="entry name" value="Prominin"/>
    <property type="match status" value="2"/>
</dbReference>
<evidence type="ECO:0000256" key="4">
    <source>
        <dbReference type="ARBA" id="ARBA00022989"/>
    </source>
</evidence>
<feature type="transmembrane region" description="Helical" evidence="8">
    <location>
        <begin position="107"/>
        <end position="136"/>
    </location>
</feature>
<dbReference type="GO" id="GO:0016324">
    <property type="term" value="C:apical plasma membrane"/>
    <property type="evidence" value="ECO:0007669"/>
    <property type="project" value="TreeGrafter"/>
</dbReference>
<keyword evidence="3 8" id="KW-0812">Transmembrane</keyword>
<gene>
    <name evidence="11" type="primary">PROM1</name>
</gene>
<feature type="coiled-coil region" evidence="7">
    <location>
        <begin position="256"/>
        <end position="297"/>
    </location>
</feature>
<evidence type="ECO:0000256" key="9">
    <source>
        <dbReference type="SAM" id="SignalP"/>
    </source>
</evidence>
<dbReference type="GO" id="GO:0060219">
    <property type="term" value="P:camera-type eye photoreceptor cell differentiation"/>
    <property type="evidence" value="ECO:0007669"/>
    <property type="project" value="TreeGrafter"/>
</dbReference>
<dbReference type="GO" id="GO:0031528">
    <property type="term" value="C:microvillus membrane"/>
    <property type="evidence" value="ECO:0007669"/>
    <property type="project" value="UniProtKB-SubCell"/>
</dbReference>
<keyword evidence="9" id="KW-0732">Signal</keyword>
<dbReference type="GO" id="GO:0005929">
    <property type="term" value="C:cilium"/>
    <property type="evidence" value="ECO:0007669"/>
    <property type="project" value="TreeGrafter"/>
</dbReference>
<accession>A0A9B0WXQ1</accession>
<dbReference type="GO" id="GO:0009986">
    <property type="term" value="C:cell surface"/>
    <property type="evidence" value="ECO:0007669"/>
    <property type="project" value="TreeGrafter"/>
</dbReference>
<sequence length="814" mass="91675">MPLVLVYLLLLGLCGTTVSAGRPSPTQNSQDLNFDLPAVNYETSSSHSSGSIGVLFRMVHAFLHVVQPHAFPEDTVRKVIQKQFDLSTDYKEPENVVLALKVVYYEIGFLVCATLGLLFVILMPLVGCCFCMCRCCNNCGGEMHQRQKKNGPFLKKCLSISLLVICILISIGIICGFLANHHLRTRIRGARRLSDSNLKDLQTFLNETPVQINYVLNEYNTAKDRVILDLNNIKPLLGGKIHTRLSSKVTPVFGDIKTVAQVIKNTKEALENMNNTLKELKKGAANLNASLSNIKSDLENSLNDPMCFQGEVNETCNNIRNSLGQLDSNTNLEQLPSVEDQLNSVNDVLRTDLAGLVEQGNKSFNDIPEMVQNQTKNIVSDVRRVLDSIGSNISNVTNQVPIQDTLSHFMGYINETESYIHHYLLTVEDYDSYRWLGCLVVCCLLTLIVTFYFLGLLCGICGYDKHATPTTRGCVSNTGGIFLMAGVGISFLVCWLLMIIVILTFFLGGNVEKLVCEPYQNRKLFQILDTPYLLNEEWQYFLSGLIFRNASINLTFENVYSDCQDDKGIYTSFKLENRFNISEHLNSQKYTQDLSKEFANLNIKLDNIVLLDDAGKQNLQQFGATGIHELDYDAYLAEANKTLTKVNLGSFADNLEKTAKRLVKLKNIIFNLDSAQNFIKYNVSTVIMEESKIYANTIIGYFERYVQWLKDSNLYWFGIGKATVLLLPALIIAVKLAKYYRQMESEDVYEDVETVPMKNMEYGNNGYHKDHLYGIHNPVMTRALGLHLLQACTFTLPSRITQVLKPQNQVPAKL</sequence>
<dbReference type="GeneID" id="102838893"/>
<feature type="signal peptide" evidence="9">
    <location>
        <begin position="1"/>
        <end position="20"/>
    </location>
</feature>
<dbReference type="AlphaFoldDB" id="A0A9B0WXQ1"/>
<feature type="transmembrane region" description="Helical" evidence="8">
    <location>
        <begin position="714"/>
        <end position="734"/>
    </location>
</feature>
<keyword evidence="6" id="KW-0325">Glycoprotein</keyword>
<dbReference type="InterPro" id="IPR008795">
    <property type="entry name" value="Prominin"/>
</dbReference>
<evidence type="ECO:0000256" key="1">
    <source>
        <dbReference type="ARBA" id="ARBA00004475"/>
    </source>
</evidence>
<dbReference type="PANTHER" id="PTHR22730">
    <property type="entry name" value="PROMININ PROM PROTEIN"/>
    <property type="match status" value="1"/>
</dbReference>
<name>A0A9B0WXQ1_CHRAS</name>
<dbReference type="PANTHER" id="PTHR22730:SF3">
    <property type="entry name" value="PROMININ-1"/>
    <property type="match status" value="1"/>
</dbReference>
<organism evidence="10 11">
    <name type="scientific">Chrysochloris asiatica</name>
    <name type="common">Cape golden mole</name>
    <dbReference type="NCBI Taxonomy" id="185453"/>
    <lineage>
        <taxon>Eukaryota</taxon>
        <taxon>Metazoa</taxon>
        <taxon>Chordata</taxon>
        <taxon>Craniata</taxon>
        <taxon>Vertebrata</taxon>
        <taxon>Euteleostomi</taxon>
        <taxon>Mammalia</taxon>
        <taxon>Eutheria</taxon>
        <taxon>Afrotheria</taxon>
        <taxon>Chrysochloridae</taxon>
        <taxon>Chrysochlorinae</taxon>
        <taxon>Chrysochloris</taxon>
    </lineage>
</organism>
<keyword evidence="7" id="KW-0175">Coiled coil</keyword>
<keyword evidence="10" id="KW-1185">Reference proteome</keyword>
<keyword evidence="5 8" id="KW-0472">Membrane</keyword>
<proteinExistence type="inferred from homology"/>
<dbReference type="GO" id="GO:0045494">
    <property type="term" value="P:photoreceptor cell maintenance"/>
    <property type="evidence" value="ECO:0007669"/>
    <property type="project" value="TreeGrafter"/>
</dbReference>
<evidence type="ECO:0000256" key="7">
    <source>
        <dbReference type="SAM" id="Coils"/>
    </source>
</evidence>
<feature type="transmembrane region" description="Helical" evidence="8">
    <location>
        <begin position="433"/>
        <end position="460"/>
    </location>
</feature>
<reference evidence="11" key="1">
    <citation type="submission" date="2025-08" db="UniProtKB">
        <authorList>
            <consortium name="RefSeq"/>
        </authorList>
    </citation>
    <scope>IDENTIFICATION</scope>
    <source>
        <tissue evidence="11">Spleen</tissue>
    </source>
</reference>
<evidence type="ECO:0000313" key="10">
    <source>
        <dbReference type="Proteomes" id="UP000504623"/>
    </source>
</evidence>
<evidence type="ECO:0000256" key="3">
    <source>
        <dbReference type="ARBA" id="ARBA00022692"/>
    </source>
</evidence>
<evidence type="ECO:0000256" key="8">
    <source>
        <dbReference type="SAM" id="Phobius"/>
    </source>
</evidence>
<feature type="transmembrane region" description="Helical" evidence="8">
    <location>
        <begin position="481"/>
        <end position="507"/>
    </location>
</feature>
<dbReference type="GO" id="GO:0015485">
    <property type="term" value="F:cholesterol binding"/>
    <property type="evidence" value="ECO:0007669"/>
    <property type="project" value="TreeGrafter"/>
</dbReference>
<dbReference type="CTD" id="8842"/>